<feature type="transmembrane region" description="Helical" evidence="10">
    <location>
        <begin position="60"/>
        <end position="88"/>
    </location>
</feature>
<comment type="catalytic activity">
    <reaction evidence="1">
        <text>ATP + protein L-histidine = ADP + protein N-phospho-L-histidine.</text>
        <dbReference type="EC" id="2.7.13.3"/>
    </reaction>
</comment>
<dbReference type="EC" id="2.7.13.3" evidence="2"/>
<feature type="coiled-coil region" evidence="9">
    <location>
        <begin position="141"/>
        <end position="178"/>
    </location>
</feature>
<dbReference type="InterPro" id="IPR036890">
    <property type="entry name" value="HATPase_C_sf"/>
</dbReference>
<gene>
    <name evidence="13" type="ORF">ACFFVI_06175</name>
</gene>
<protein>
    <recommendedName>
        <fullName evidence="2">histidine kinase</fullName>
        <ecNumber evidence="2">2.7.13.3</ecNumber>
    </recommendedName>
</protein>
<feature type="domain" description="Signal transduction histidine kinase subgroup 3 dimerisation and phosphoacceptor" evidence="12">
    <location>
        <begin position="177"/>
        <end position="239"/>
    </location>
</feature>
<dbReference type="RefSeq" id="WP_380138166.1">
    <property type="nucleotide sequence ID" value="NZ_JBHLUI010000009.1"/>
</dbReference>
<dbReference type="SUPFAM" id="SSF55874">
    <property type="entry name" value="ATPase domain of HSP90 chaperone/DNA topoisomerase II/histidine kinase"/>
    <property type="match status" value="1"/>
</dbReference>
<dbReference type="Proteomes" id="UP001589748">
    <property type="component" value="Unassembled WGS sequence"/>
</dbReference>
<dbReference type="PANTHER" id="PTHR24421:SF10">
    <property type="entry name" value="NITRATE_NITRITE SENSOR PROTEIN NARQ"/>
    <property type="match status" value="1"/>
</dbReference>
<dbReference type="InterPro" id="IPR003594">
    <property type="entry name" value="HATPase_dom"/>
</dbReference>
<name>A0ABV5LR21_9ACTN</name>
<evidence type="ECO:0000256" key="7">
    <source>
        <dbReference type="ARBA" id="ARBA00022840"/>
    </source>
</evidence>
<evidence type="ECO:0000256" key="4">
    <source>
        <dbReference type="ARBA" id="ARBA00022679"/>
    </source>
</evidence>
<keyword evidence="4" id="KW-0808">Transferase</keyword>
<evidence type="ECO:0000256" key="2">
    <source>
        <dbReference type="ARBA" id="ARBA00012438"/>
    </source>
</evidence>
<dbReference type="PANTHER" id="PTHR24421">
    <property type="entry name" value="NITRATE/NITRITE SENSOR PROTEIN NARX-RELATED"/>
    <property type="match status" value="1"/>
</dbReference>
<evidence type="ECO:0000256" key="3">
    <source>
        <dbReference type="ARBA" id="ARBA00022553"/>
    </source>
</evidence>
<evidence type="ECO:0000256" key="6">
    <source>
        <dbReference type="ARBA" id="ARBA00022777"/>
    </source>
</evidence>
<evidence type="ECO:0000256" key="8">
    <source>
        <dbReference type="ARBA" id="ARBA00023012"/>
    </source>
</evidence>
<dbReference type="Pfam" id="PF07730">
    <property type="entry name" value="HisKA_3"/>
    <property type="match status" value="1"/>
</dbReference>
<dbReference type="InterPro" id="IPR011712">
    <property type="entry name" value="Sig_transdc_His_kin_sub3_dim/P"/>
</dbReference>
<evidence type="ECO:0000256" key="1">
    <source>
        <dbReference type="ARBA" id="ARBA00000085"/>
    </source>
</evidence>
<evidence type="ECO:0000256" key="5">
    <source>
        <dbReference type="ARBA" id="ARBA00022741"/>
    </source>
</evidence>
<dbReference type="InterPro" id="IPR050482">
    <property type="entry name" value="Sensor_HK_TwoCompSys"/>
</dbReference>
<evidence type="ECO:0000313" key="14">
    <source>
        <dbReference type="Proteomes" id="UP001589748"/>
    </source>
</evidence>
<dbReference type="Gene3D" id="3.30.565.10">
    <property type="entry name" value="Histidine kinase-like ATPase, C-terminal domain"/>
    <property type="match status" value="1"/>
</dbReference>
<evidence type="ECO:0000256" key="9">
    <source>
        <dbReference type="SAM" id="Coils"/>
    </source>
</evidence>
<feature type="domain" description="Histidine kinase/HSP90-like ATPase" evidence="11">
    <location>
        <begin position="283"/>
        <end position="378"/>
    </location>
</feature>
<keyword evidence="14" id="KW-1185">Reference proteome</keyword>
<keyword evidence="10" id="KW-1133">Transmembrane helix</keyword>
<dbReference type="EMBL" id="JBHMDM010000003">
    <property type="protein sequence ID" value="MFB9376549.1"/>
    <property type="molecule type" value="Genomic_DNA"/>
</dbReference>
<keyword evidence="5" id="KW-0547">Nucleotide-binding</keyword>
<keyword evidence="10" id="KW-0472">Membrane</keyword>
<keyword evidence="8" id="KW-0902">Two-component regulatory system</keyword>
<evidence type="ECO:0000259" key="12">
    <source>
        <dbReference type="Pfam" id="PF07730"/>
    </source>
</evidence>
<evidence type="ECO:0000259" key="11">
    <source>
        <dbReference type="Pfam" id="PF02518"/>
    </source>
</evidence>
<dbReference type="Pfam" id="PF02518">
    <property type="entry name" value="HATPase_c"/>
    <property type="match status" value="1"/>
</dbReference>
<comment type="caution">
    <text evidence="13">The sequence shown here is derived from an EMBL/GenBank/DDBJ whole genome shotgun (WGS) entry which is preliminary data.</text>
</comment>
<dbReference type="GO" id="GO:0016301">
    <property type="term" value="F:kinase activity"/>
    <property type="evidence" value="ECO:0007669"/>
    <property type="project" value="UniProtKB-KW"/>
</dbReference>
<sequence length="382" mass="40936">MSRRPPAPGRRAATVRLLLGEVLLLLVCVLEGSVNQTPGWNRPFVLTVLALVAIPLRRRFPLLAFLVGVPSLGWAQCVLAPGVLAYALAERRARGAVVVAAIGVGIGVNAWPMLDLEPGFWQLNTANLLILAAVLAGAAGLGRLRRVRAQLREQVRQLTEARERERATTEAAVRAEERARLAREMHDVVSHQVSLIAVQAGALRVGPHGQEVSTAAEQIRRAAVRTTDELRHMLVALRGEGGQPLQGPGTAADLPRLWAATGLSGRFEIVPEVAERLPEPLQRTVYRIVQEALTNAARHAPGAEVDVRLQQRPRSVLLEIHNGPVPSPRVPETAGHPAPTGCGHGLIGMQERVGAVGGRLEARPVAGGFRVRAELPVPSNLA</sequence>
<keyword evidence="7" id="KW-0067">ATP-binding</keyword>
<dbReference type="Gene3D" id="1.20.5.1930">
    <property type="match status" value="1"/>
</dbReference>
<proteinExistence type="predicted"/>
<accession>A0ABV5LR21</accession>
<keyword evidence="9" id="KW-0175">Coiled coil</keyword>
<dbReference type="CDD" id="cd16917">
    <property type="entry name" value="HATPase_UhpB-NarQ-NarX-like"/>
    <property type="match status" value="1"/>
</dbReference>
<keyword evidence="3" id="KW-0597">Phosphoprotein</keyword>
<feature type="transmembrane region" description="Helical" evidence="10">
    <location>
        <begin position="95"/>
        <end position="114"/>
    </location>
</feature>
<evidence type="ECO:0000256" key="10">
    <source>
        <dbReference type="SAM" id="Phobius"/>
    </source>
</evidence>
<evidence type="ECO:0000313" key="13">
    <source>
        <dbReference type="EMBL" id="MFB9376549.1"/>
    </source>
</evidence>
<keyword evidence="6 13" id="KW-0418">Kinase</keyword>
<keyword evidence="10" id="KW-0812">Transmembrane</keyword>
<feature type="transmembrane region" description="Helical" evidence="10">
    <location>
        <begin position="120"/>
        <end position="142"/>
    </location>
</feature>
<reference evidence="13 14" key="1">
    <citation type="submission" date="2024-09" db="EMBL/GenBank/DDBJ databases">
        <authorList>
            <person name="Sun Q."/>
            <person name="Mori K."/>
        </authorList>
    </citation>
    <scope>NUCLEOTIDE SEQUENCE [LARGE SCALE GENOMIC DNA]</scope>
    <source>
        <strain evidence="13 14">TISTR 1856</strain>
    </source>
</reference>
<organism evidence="13 14">
    <name type="scientific">Kineococcus gynurae</name>
    <dbReference type="NCBI Taxonomy" id="452979"/>
    <lineage>
        <taxon>Bacteria</taxon>
        <taxon>Bacillati</taxon>
        <taxon>Actinomycetota</taxon>
        <taxon>Actinomycetes</taxon>
        <taxon>Kineosporiales</taxon>
        <taxon>Kineosporiaceae</taxon>
        <taxon>Kineococcus</taxon>
    </lineage>
</organism>